<dbReference type="Proteomes" id="UP000799770">
    <property type="component" value="Unassembled WGS sequence"/>
</dbReference>
<gene>
    <name evidence="1" type="ORF">BDV96DRAFT_100206</name>
</gene>
<accession>A0A6A5Z6U5</accession>
<keyword evidence="2" id="KW-1185">Reference proteome</keyword>
<dbReference type="OrthoDB" id="3770722at2759"/>
<evidence type="ECO:0000313" key="1">
    <source>
        <dbReference type="EMBL" id="KAF2114517.1"/>
    </source>
</evidence>
<organism evidence="1 2">
    <name type="scientific">Lophiotrema nucula</name>
    <dbReference type="NCBI Taxonomy" id="690887"/>
    <lineage>
        <taxon>Eukaryota</taxon>
        <taxon>Fungi</taxon>
        <taxon>Dikarya</taxon>
        <taxon>Ascomycota</taxon>
        <taxon>Pezizomycotina</taxon>
        <taxon>Dothideomycetes</taxon>
        <taxon>Pleosporomycetidae</taxon>
        <taxon>Pleosporales</taxon>
        <taxon>Lophiotremataceae</taxon>
        <taxon>Lophiotrema</taxon>
    </lineage>
</organism>
<proteinExistence type="predicted"/>
<sequence>MVKLTGPFSLHSVLDKTPYDDTETEKSRDFIAVQLKILSWLDKNAAVDLRPATARKWTELLIPNHQTATPQQALQLCYYMRKIGFNTFARLDDNELSLYIAEWHEYERNSQWDVAYWQQDIKTGAVKEALQGRTQPGNRRRGAISGPTARVMINRGRTEPGASIGVSDNRTAAPIFGAENTAPLPQVHRAEPYDPENPLIGMGDRDAVDIFGPVVWETDDENE</sequence>
<dbReference type="AlphaFoldDB" id="A0A6A5Z6U5"/>
<reference evidence="1" key="1">
    <citation type="journal article" date="2020" name="Stud. Mycol.">
        <title>101 Dothideomycetes genomes: a test case for predicting lifestyles and emergence of pathogens.</title>
        <authorList>
            <person name="Haridas S."/>
            <person name="Albert R."/>
            <person name="Binder M."/>
            <person name="Bloem J."/>
            <person name="Labutti K."/>
            <person name="Salamov A."/>
            <person name="Andreopoulos B."/>
            <person name="Baker S."/>
            <person name="Barry K."/>
            <person name="Bills G."/>
            <person name="Bluhm B."/>
            <person name="Cannon C."/>
            <person name="Castanera R."/>
            <person name="Culley D."/>
            <person name="Daum C."/>
            <person name="Ezra D."/>
            <person name="Gonzalez J."/>
            <person name="Henrissat B."/>
            <person name="Kuo A."/>
            <person name="Liang C."/>
            <person name="Lipzen A."/>
            <person name="Lutzoni F."/>
            <person name="Magnuson J."/>
            <person name="Mondo S."/>
            <person name="Nolan M."/>
            <person name="Ohm R."/>
            <person name="Pangilinan J."/>
            <person name="Park H.-J."/>
            <person name="Ramirez L."/>
            <person name="Alfaro M."/>
            <person name="Sun H."/>
            <person name="Tritt A."/>
            <person name="Yoshinaga Y."/>
            <person name="Zwiers L.-H."/>
            <person name="Turgeon B."/>
            <person name="Goodwin S."/>
            <person name="Spatafora J."/>
            <person name="Crous P."/>
            <person name="Grigoriev I."/>
        </authorList>
    </citation>
    <scope>NUCLEOTIDE SEQUENCE</scope>
    <source>
        <strain evidence="1">CBS 627.86</strain>
    </source>
</reference>
<dbReference type="EMBL" id="ML977325">
    <property type="protein sequence ID" value="KAF2114517.1"/>
    <property type="molecule type" value="Genomic_DNA"/>
</dbReference>
<protein>
    <submittedName>
        <fullName evidence="1">Uncharacterized protein</fullName>
    </submittedName>
</protein>
<name>A0A6A5Z6U5_9PLEO</name>
<evidence type="ECO:0000313" key="2">
    <source>
        <dbReference type="Proteomes" id="UP000799770"/>
    </source>
</evidence>